<organism evidence="3 4">
    <name type="scientific">Paenibacillus oceani</name>
    <dbReference type="NCBI Taxonomy" id="2772510"/>
    <lineage>
        <taxon>Bacteria</taxon>
        <taxon>Bacillati</taxon>
        <taxon>Bacillota</taxon>
        <taxon>Bacilli</taxon>
        <taxon>Bacillales</taxon>
        <taxon>Paenibacillaceae</taxon>
        <taxon>Paenibacillus</taxon>
    </lineage>
</organism>
<dbReference type="GO" id="GO:0047661">
    <property type="term" value="F:amino-acid racemase activity"/>
    <property type="evidence" value="ECO:0007669"/>
    <property type="project" value="InterPro"/>
</dbReference>
<dbReference type="AlphaFoldDB" id="A0A927CFP8"/>
<reference evidence="3" key="1">
    <citation type="submission" date="2020-09" db="EMBL/GenBank/DDBJ databases">
        <title>A novel bacterium of genus Paenibacillus, isolated from South China Sea.</title>
        <authorList>
            <person name="Huang H."/>
            <person name="Mo K."/>
            <person name="Hu Y."/>
        </authorList>
    </citation>
    <scope>NUCLEOTIDE SEQUENCE</scope>
    <source>
        <strain evidence="3">IB182363</strain>
    </source>
</reference>
<accession>A0A927CFP8</accession>
<dbReference type="Gene3D" id="3.40.50.1860">
    <property type="match status" value="2"/>
</dbReference>
<evidence type="ECO:0000256" key="1">
    <source>
        <dbReference type="ARBA" id="ARBA00007847"/>
    </source>
</evidence>
<dbReference type="RefSeq" id="WP_190930990.1">
    <property type="nucleotide sequence ID" value="NZ_JACXJA010000041.1"/>
</dbReference>
<comment type="caution">
    <text evidence="3">The sequence shown here is derived from an EMBL/GenBank/DDBJ whole genome shotgun (WGS) entry which is preliminary data.</text>
</comment>
<dbReference type="EC" id="5.1.1.-" evidence="3"/>
<sequence>MVNAEAGTKTIGVLGGMGPLATVDFFQKLVAGTCAASDQDHLHILINNNPKIPSRVQAICSGAPSPLPALVHSALVLQRAGADFLVMPCNTAHVWHEQIAKAIDIPLYSIIGSTVEAVTRDFADCAGATMLFATHATIASGLYQRAFALAEYPIRLPSEEEQGVVGNSIQGVKAGKLDNNEELPALHLIVQRHAASGIRLFIAGCTELPLLIPFLMADNRYEWFDPTLALAKLAIHKANAN</sequence>
<proteinExistence type="inferred from homology"/>
<dbReference type="PANTHER" id="PTHR21198">
    <property type="entry name" value="GLUTAMATE RACEMASE"/>
    <property type="match status" value="1"/>
</dbReference>
<dbReference type="PANTHER" id="PTHR21198:SF7">
    <property type="entry name" value="ASPARTATE-GLUTAMATE RACEMASE FAMILY"/>
    <property type="match status" value="1"/>
</dbReference>
<comment type="similarity">
    <text evidence="1">Belongs to the aspartate/glutamate racemases family.</text>
</comment>
<dbReference type="Proteomes" id="UP000639396">
    <property type="component" value="Unassembled WGS sequence"/>
</dbReference>
<keyword evidence="4" id="KW-1185">Reference proteome</keyword>
<evidence type="ECO:0000313" key="3">
    <source>
        <dbReference type="EMBL" id="MBD2865371.1"/>
    </source>
</evidence>
<dbReference type="InterPro" id="IPR001920">
    <property type="entry name" value="Asp/Glu_race"/>
</dbReference>
<evidence type="ECO:0000256" key="2">
    <source>
        <dbReference type="ARBA" id="ARBA00023235"/>
    </source>
</evidence>
<dbReference type="PROSITE" id="PS00923">
    <property type="entry name" value="ASP_GLU_RACEMASE_1"/>
    <property type="match status" value="1"/>
</dbReference>
<name>A0A927CFP8_9BACL</name>
<keyword evidence="2 3" id="KW-0413">Isomerase</keyword>
<dbReference type="InterPro" id="IPR004380">
    <property type="entry name" value="Asp_race"/>
</dbReference>
<dbReference type="Pfam" id="PF01177">
    <property type="entry name" value="Asp_Glu_race"/>
    <property type="match status" value="1"/>
</dbReference>
<protein>
    <submittedName>
        <fullName evidence="3">Amino acid racemase</fullName>
        <ecNumber evidence="3">5.1.1.-</ecNumber>
    </submittedName>
</protein>
<evidence type="ECO:0000313" key="4">
    <source>
        <dbReference type="Proteomes" id="UP000639396"/>
    </source>
</evidence>
<dbReference type="NCBIfam" id="TIGR00035">
    <property type="entry name" value="asp_race"/>
    <property type="match status" value="1"/>
</dbReference>
<dbReference type="SUPFAM" id="SSF53681">
    <property type="entry name" value="Aspartate/glutamate racemase"/>
    <property type="match status" value="2"/>
</dbReference>
<dbReference type="InterPro" id="IPR018187">
    <property type="entry name" value="Asp/Glu_racemase_AS_1"/>
</dbReference>
<dbReference type="EMBL" id="JACXJA010000041">
    <property type="protein sequence ID" value="MBD2865371.1"/>
    <property type="molecule type" value="Genomic_DNA"/>
</dbReference>
<gene>
    <name evidence="3" type="ORF">IDH45_25645</name>
</gene>
<dbReference type="InterPro" id="IPR015942">
    <property type="entry name" value="Asp/Glu/hydantoin_racemase"/>
</dbReference>